<comment type="caution">
    <text evidence="1">The sequence shown here is derived from an EMBL/GenBank/DDBJ whole genome shotgun (WGS) entry which is preliminary data.</text>
</comment>
<dbReference type="EMBL" id="JACVVK020000260">
    <property type="protein sequence ID" value="KAK7481566.1"/>
    <property type="molecule type" value="Genomic_DNA"/>
</dbReference>
<proteinExistence type="predicted"/>
<organism evidence="1 2">
    <name type="scientific">Batillaria attramentaria</name>
    <dbReference type="NCBI Taxonomy" id="370345"/>
    <lineage>
        <taxon>Eukaryota</taxon>
        <taxon>Metazoa</taxon>
        <taxon>Spiralia</taxon>
        <taxon>Lophotrochozoa</taxon>
        <taxon>Mollusca</taxon>
        <taxon>Gastropoda</taxon>
        <taxon>Caenogastropoda</taxon>
        <taxon>Sorbeoconcha</taxon>
        <taxon>Cerithioidea</taxon>
        <taxon>Batillariidae</taxon>
        <taxon>Batillaria</taxon>
    </lineage>
</organism>
<keyword evidence="2" id="KW-1185">Reference proteome</keyword>
<evidence type="ECO:0000313" key="2">
    <source>
        <dbReference type="Proteomes" id="UP001519460"/>
    </source>
</evidence>
<reference evidence="1 2" key="1">
    <citation type="journal article" date="2023" name="Sci. Data">
        <title>Genome assembly of the Korean intertidal mud-creeper Batillaria attramentaria.</title>
        <authorList>
            <person name="Patra A.K."/>
            <person name="Ho P.T."/>
            <person name="Jun S."/>
            <person name="Lee S.J."/>
            <person name="Kim Y."/>
            <person name="Won Y.J."/>
        </authorList>
    </citation>
    <scope>NUCLEOTIDE SEQUENCE [LARGE SCALE GENOMIC DNA]</scope>
    <source>
        <strain evidence="1">Wonlab-2016</strain>
    </source>
</reference>
<evidence type="ECO:0000313" key="1">
    <source>
        <dbReference type="EMBL" id="KAK7481566.1"/>
    </source>
</evidence>
<dbReference type="Proteomes" id="UP001519460">
    <property type="component" value="Unassembled WGS sequence"/>
</dbReference>
<gene>
    <name evidence="1" type="ORF">BaRGS_00027215</name>
</gene>
<protein>
    <submittedName>
        <fullName evidence="1">Uncharacterized protein</fullName>
    </submittedName>
</protein>
<accession>A0ABD0K2N8</accession>
<sequence length="103" mass="11707">MTRTASDLCDVGTVFSMSFMGVFCQSLSQRHGLENETRAGERDTGWRTRHGLENETRAGERDTGWRTRHGVFGASPAWMRRLTMTRNVITLISRHATCQLICM</sequence>
<name>A0ABD0K2N8_9CAEN</name>
<dbReference type="AlphaFoldDB" id="A0ABD0K2N8"/>